<dbReference type="Proteomes" id="UP000324298">
    <property type="component" value="Unassembled WGS sequence"/>
</dbReference>
<name>A0A5A9X8R9_9BACT</name>
<dbReference type="InterPro" id="IPR009414">
    <property type="entry name" value="DUF1064"/>
</dbReference>
<dbReference type="Pfam" id="PF06356">
    <property type="entry name" value="DUF1064"/>
    <property type="match status" value="1"/>
</dbReference>
<reference evidence="1 2" key="1">
    <citation type="submission" date="2019-04" db="EMBL/GenBank/DDBJ databases">
        <title>Geobacter ruber sp. nov., ferric-reducing bacteria isolated from paddy soil.</title>
        <authorList>
            <person name="Xu Z."/>
            <person name="Masuda Y."/>
            <person name="Itoh H."/>
            <person name="Senoo K."/>
        </authorList>
    </citation>
    <scope>NUCLEOTIDE SEQUENCE [LARGE SCALE GENOMIC DNA]</scope>
    <source>
        <strain evidence="1 2">Red88</strain>
    </source>
</reference>
<sequence length="150" mass="17037">MRNGSAVHCAVGRSYSPDHPTCRSCERQSATLCRGSLEKRASKHGNVKVEVDGILFDSKREAGRYLHLKILERAGVISELKLQVWFVLAPAVVLDGRKKPELRYRADFTYRQDGRLVIEDSKSPHLRKNPTYRSKKHLMATVLGLEIHEV</sequence>
<organism evidence="1 2">
    <name type="scientific">Oryzomonas rubra</name>
    <dbReference type="NCBI Taxonomy" id="2509454"/>
    <lineage>
        <taxon>Bacteria</taxon>
        <taxon>Pseudomonadati</taxon>
        <taxon>Thermodesulfobacteriota</taxon>
        <taxon>Desulfuromonadia</taxon>
        <taxon>Geobacterales</taxon>
        <taxon>Geobacteraceae</taxon>
        <taxon>Oryzomonas</taxon>
    </lineage>
</organism>
<dbReference type="EMBL" id="SRSD01000010">
    <property type="protein sequence ID" value="KAA0888805.1"/>
    <property type="molecule type" value="Genomic_DNA"/>
</dbReference>
<proteinExistence type="predicted"/>
<dbReference type="AlphaFoldDB" id="A0A5A9X8R9"/>
<gene>
    <name evidence="1" type="ORF">ET418_15610</name>
</gene>
<keyword evidence="2" id="KW-1185">Reference proteome</keyword>
<comment type="caution">
    <text evidence="1">The sequence shown here is derived from an EMBL/GenBank/DDBJ whole genome shotgun (WGS) entry which is preliminary data.</text>
</comment>
<protein>
    <submittedName>
        <fullName evidence="1">DUF1064 domain-containing protein</fullName>
    </submittedName>
</protein>
<accession>A0A5A9X8R9</accession>
<evidence type="ECO:0000313" key="1">
    <source>
        <dbReference type="EMBL" id="KAA0888805.1"/>
    </source>
</evidence>
<evidence type="ECO:0000313" key="2">
    <source>
        <dbReference type="Proteomes" id="UP000324298"/>
    </source>
</evidence>
<dbReference type="OrthoDB" id="5363620at2"/>